<feature type="transmembrane region" description="Helical" evidence="1">
    <location>
        <begin position="306"/>
        <end position="325"/>
    </location>
</feature>
<keyword evidence="3" id="KW-1185">Reference proteome</keyword>
<keyword evidence="1" id="KW-0812">Transmembrane</keyword>
<comment type="caution">
    <text evidence="2">The sequence shown here is derived from an EMBL/GenBank/DDBJ whole genome shotgun (WGS) entry which is preliminary data.</text>
</comment>
<dbReference type="RefSeq" id="XP_049131879.1">
    <property type="nucleotide sequence ID" value="XM_049275922.1"/>
</dbReference>
<keyword evidence="1" id="KW-0472">Membrane</keyword>
<evidence type="ECO:0000313" key="3">
    <source>
        <dbReference type="Proteomes" id="UP001055115"/>
    </source>
</evidence>
<gene>
    <name evidence="2" type="ORF">ColSpa_09710</name>
</gene>
<protein>
    <submittedName>
        <fullName evidence="2">Uncharacterized protein</fullName>
    </submittedName>
</protein>
<dbReference type="AlphaFoldDB" id="A0AA37UJE5"/>
<dbReference type="GeneID" id="73330512"/>
<sequence>MPETTNVQLQQQTVFGLPDNFLYNDTYEIKQTQIAALLLRRDEANLTYPKNTFDDLVFPAFESIKSLDSSKNLSVTINTQALKVEPSCVEVPKDKYRLTFRNYTESGKTWFYSSFNEHTPCPGGQGIINLTTEFPLGEASLFGRSNDFDWFSVWRCNYTWAELDTEVNMIASDDGFIIDPENPPRPDLSSLRPLDPPIDLPQPNGFAGLVPEINQRDRQAIGVEYFFLPLVEPYGPLSKEAFGDPEKVEEILQLLHHNYAFSAAQIANTENRKRVEDVLGTTSGALLLNATVLDRGRRRLVQDPNVTYILVGILGAVILVNMWALMSTVLRRRGSESSLLDMDVAGLALDGWRSIASMAGLLSESNASTHLPPNTELLSTKELHGQMSDVSFRLGWFRREWDQTRHYTIGVMDDGEFNFMGVRKTVNREKTDSLSQERVEGWI</sequence>
<accession>A0AA37UJE5</accession>
<evidence type="ECO:0000256" key="1">
    <source>
        <dbReference type="SAM" id="Phobius"/>
    </source>
</evidence>
<dbReference type="Proteomes" id="UP001055115">
    <property type="component" value="Unassembled WGS sequence"/>
</dbReference>
<name>A0AA37UJE5_9PEZI</name>
<organism evidence="2 3">
    <name type="scientific">Colletotrichum spaethianum</name>
    <dbReference type="NCBI Taxonomy" id="700344"/>
    <lineage>
        <taxon>Eukaryota</taxon>
        <taxon>Fungi</taxon>
        <taxon>Dikarya</taxon>
        <taxon>Ascomycota</taxon>
        <taxon>Pezizomycotina</taxon>
        <taxon>Sordariomycetes</taxon>
        <taxon>Hypocreomycetidae</taxon>
        <taxon>Glomerellales</taxon>
        <taxon>Glomerellaceae</taxon>
        <taxon>Colletotrichum</taxon>
        <taxon>Colletotrichum spaethianum species complex</taxon>
    </lineage>
</organism>
<dbReference type="EMBL" id="BQXU01000030">
    <property type="protein sequence ID" value="GKT49529.1"/>
    <property type="molecule type" value="Genomic_DNA"/>
</dbReference>
<reference evidence="2 3" key="1">
    <citation type="submission" date="2022-03" db="EMBL/GenBank/DDBJ databases">
        <title>Genome data of Colletotrichum spp.</title>
        <authorList>
            <person name="Utami Y.D."/>
            <person name="Hiruma K."/>
        </authorList>
    </citation>
    <scope>NUCLEOTIDE SEQUENCE [LARGE SCALE GENOMIC DNA]</scope>
    <source>
        <strain evidence="2 3">MAFF 239500</strain>
    </source>
</reference>
<keyword evidence="1" id="KW-1133">Transmembrane helix</keyword>
<evidence type="ECO:0000313" key="2">
    <source>
        <dbReference type="EMBL" id="GKT49529.1"/>
    </source>
</evidence>
<proteinExistence type="predicted"/>